<comment type="caution">
    <text evidence="2">The sequence shown here is derived from an EMBL/GenBank/DDBJ whole genome shotgun (WGS) entry which is preliminary data.</text>
</comment>
<evidence type="ECO:0000256" key="1">
    <source>
        <dbReference type="SAM" id="Phobius"/>
    </source>
</evidence>
<dbReference type="InterPro" id="IPR025489">
    <property type="entry name" value="DUF4381"/>
</dbReference>
<dbReference type="Proteomes" id="UP001216189">
    <property type="component" value="Unassembled WGS sequence"/>
</dbReference>
<sequence>MKESSTLSLDLNGLHLPELPSWFPLAWGWWASLGGILLVVLMIGLAVRWRRRRLAPKKTALRLLSLKAIPQTPSSAIELVRQAALCYYPRQDIAHLTGKEWYAFLDAEMGQPLFIPNETQWQQALYQKQPVSNADELVQHCYCWVANALPPKKRRKSALGKF</sequence>
<keyword evidence="1" id="KW-0812">Transmembrane</keyword>
<dbReference type="Pfam" id="PF14316">
    <property type="entry name" value="DUF4381"/>
    <property type="match status" value="1"/>
</dbReference>
<evidence type="ECO:0000313" key="2">
    <source>
        <dbReference type="EMBL" id="MDE1513966.1"/>
    </source>
</evidence>
<protein>
    <submittedName>
        <fullName evidence="2">DUF4381 domain-containing protein</fullName>
    </submittedName>
</protein>
<name>A0ABT5UX05_9VIBR</name>
<feature type="transmembrane region" description="Helical" evidence="1">
    <location>
        <begin position="27"/>
        <end position="47"/>
    </location>
</feature>
<organism evidence="2 3">
    <name type="scientific">Vibrio chanodichtyis</name>
    <dbReference type="NCBI Taxonomy" id="3027932"/>
    <lineage>
        <taxon>Bacteria</taxon>
        <taxon>Pseudomonadati</taxon>
        <taxon>Pseudomonadota</taxon>
        <taxon>Gammaproteobacteria</taxon>
        <taxon>Vibrionales</taxon>
        <taxon>Vibrionaceae</taxon>
        <taxon>Vibrio</taxon>
    </lineage>
</organism>
<proteinExistence type="predicted"/>
<gene>
    <name evidence="2" type="ORF">PUN32_02925</name>
</gene>
<accession>A0ABT5UX05</accession>
<keyword evidence="1" id="KW-1133">Transmembrane helix</keyword>
<keyword evidence="1" id="KW-0472">Membrane</keyword>
<reference evidence="2 3" key="1">
    <citation type="submission" date="2023-02" db="EMBL/GenBank/DDBJ databases">
        <title>Vibrio intestini sp. nov., a close relative of Vibrio cholerae isolated from the intestine of Healthy Culter dabryi.</title>
        <authorList>
            <person name="Wu N."/>
        </authorList>
    </citation>
    <scope>NUCLEOTIDE SEQUENCE [LARGE SCALE GENOMIC DNA]</scope>
    <source>
        <strain evidence="2 3">DSL-7</strain>
    </source>
</reference>
<dbReference type="RefSeq" id="WP_274721689.1">
    <property type="nucleotide sequence ID" value="NZ_JARBFT010000002.1"/>
</dbReference>
<keyword evidence="3" id="KW-1185">Reference proteome</keyword>
<evidence type="ECO:0000313" key="3">
    <source>
        <dbReference type="Proteomes" id="UP001216189"/>
    </source>
</evidence>
<dbReference type="EMBL" id="JARBFT010000002">
    <property type="protein sequence ID" value="MDE1513966.1"/>
    <property type="molecule type" value="Genomic_DNA"/>
</dbReference>